<evidence type="ECO:0000256" key="3">
    <source>
        <dbReference type="ARBA" id="ARBA00022448"/>
    </source>
</evidence>
<gene>
    <name evidence="9" type="ORF">ABFO16_06590</name>
</gene>
<evidence type="ECO:0000313" key="9">
    <source>
        <dbReference type="EMBL" id="MEQ2565903.1"/>
    </source>
</evidence>
<feature type="transmembrane region" description="Helical" evidence="8">
    <location>
        <begin position="42"/>
        <end position="61"/>
    </location>
</feature>
<evidence type="ECO:0000256" key="1">
    <source>
        <dbReference type="ARBA" id="ARBA00004651"/>
    </source>
</evidence>
<dbReference type="Pfam" id="PF01925">
    <property type="entry name" value="TauE"/>
    <property type="match status" value="1"/>
</dbReference>
<organism evidence="9 10">
    <name type="scientific">Ruminococcoides intestinihominis</name>
    <dbReference type="NCBI Taxonomy" id="3133161"/>
    <lineage>
        <taxon>Bacteria</taxon>
        <taxon>Bacillati</taxon>
        <taxon>Bacillota</taxon>
        <taxon>Clostridia</taxon>
        <taxon>Eubacteriales</taxon>
        <taxon>Oscillospiraceae</taxon>
        <taxon>Ruminococcoides</taxon>
    </lineage>
</organism>
<evidence type="ECO:0000256" key="7">
    <source>
        <dbReference type="ARBA" id="ARBA00023136"/>
    </source>
</evidence>
<keyword evidence="3" id="KW-0813">Transport</keyword>
<feature type="transmembrane region" description="Helical" evidence="8">
    <location>
        <begin position="122"/>
        <end position="149"/>
    </location>
</feature>
<feature type="transmembrane region" description="Helical" evidence="8">
    <location>
        <begin position="189"/>
        <end position="205"/>
    </location>
</feature>
<protein>
    <recommendedName>
        <fullName evidence="8">Probable membrane transporter protein</fullName>
    </recommendedName>
</protein>
<comment type="similarity">
    <text evidence="2 8">Belongs to the 4-toluene sulfonate uptake permease (TSUP) (TC 2.A.102) family.</text>
</comment>
<dbReference type="EMBL" id="JBBMFI010000021">
    <property type="protein sequence ID" value="MEQ2565903.1"/>
    <property type="molecule type" value="Genomic_DNA"/>
</dbReference>
<comment type="subcellular location">
    <subcellularLocation>
        <location evidence="1 8">Cell membrane</location>
        <topology evidence="1 8">Multi-pass membrane protein</topology>
    </subcellularLocation>
</comment>
<feature type="transmembrane region" description="Helical" evidence="8">
    <location>
        <begin position="73"/>
        <end position="102"/>
    </location>
</feature>
<keyword evidence="10" id="KW-1185">Reference proteome</keyword>
<name>A0ABV1HWG8_9FIRM</name>
<evidence type="ECO:0000256" key="6">
    <source>
        <dbReference type="ARBA" id="ARBA00022989"/>
    </source>
</evidence>
<accession>A0ABV1HWG8</accession>
<feature type="transmembrane region" description="Helical" evidence="8">
    <location>
        <begin position="217"/>
        <end position="234"/>
    </location>
</feature>
<evidence type="ECO:0000256" key="5">
    <source>
        <dbReference type="ARBA" id="ARBA00022692"/>
    </source>
</evidence>
<reference evidence="9 10" key="1">
    <citation type="submission" date="2024-03" db="EMBL/GenBank/DDBJ databases">
        <title>Human intestinal bacterial collection.</title>
        <authorList>
            <person name="Pauvert C."/>
            <person name="Hitch T.C.A."/>
            <person name="Clavel T."/>
        </authorList>
    </citation>
    <scope>NUCLEOTIDE SEQUENCE [LARGE SCALE GENOMIC DNA]</scope>
    <source>
        <strain evidence="9 10">CLA-AP-H18</strain>
    </source>
</reference>
<dbReference type="PANTHER" id="PTHR30269:SF37">
    <property type="entry name" value="MEMBRANE TRANSPORTER PROTEIN"/>
    <property type="match status" value="1"/>
</dbReference>
<feature type="transmembrane region" description="Helical" evidence="8">
    <location>
        <begin position="161"/>
        <end position="183"/>
    </location>
</feature>
<dbReference type="InterPro" id="IPR052017">
    <property type="entry name" value="TSUP"/>
</dbReference>
<dbReference type="PANTHER" id="PTHR30269">
    <property type="entry name" value="TRANSMEMBRANE PROTEIN YFCA"/>
    <property type="match status" value="1"/>
</dbReference>
<keyword evidence="5 8" id="KW-0812">Transmembrane</keyword>
<sequence length="235" mass="25658">MKDIIFLIVLFIANVIQAITGFAGTVLAMPASMFLLGVDNAKVVPTVMALLSGLLIAISSYKRINKKELLKICVFMLIGMAVGILLCKVISSNSLLIIYGIIIIVIAGKNLLFHKEHKLPQAFLIAILIIAGIIHGMFVSGGALLVVYATQVLKDKEEFRATVAPVWIVLNSILLVSQIQAHAFNYDNIKLILLSIIPLIVATWIGKKLLKRVSQKVFLNLTYILLIISGISLIV</sequence>
<evidence type="ECO:0000256" key="8">
    <source>
        <dbReference type="RuleBase" id="RU363041"/>
    </source>
</evidence>
<keyword evidence="4 8" id="KW-1003">Cell membrane</keyword>
<dbReference type="Proteomes" id="UP001478133">
    <property type="component" value="Unassembled WGS sequence"/>
</dbReference>
<proteinExistence type="inferred from homology"/>
<keyword evidence="6 8" id="KW-1133">Transmembrane helix</keyword>
<dbReference type="RefSeq" id="WP_367286479.1">
    <property type="nucleotide sequence ID" value="NZ_JBBMEY010000022.1"/>
</dbReference>
<evidence type="ECO:0000256" key="4">
    <source>
        <dbReference type="ARBA" id="ARBA00022475"/>
    </source>
</evidence>
<dbReference type="InterPro" id="IPR002781">
    <property type="entry name" value="TM_pro_TauE-like"/>
</dbReference>
<keyword evidence="7 8" id="KW-0472">Membrane</keyword>
<evidence type="ECO:0000256" key="2">
    <source>
        <dbReference type="ARBA" id="ARBA00009142"/>
    </source>
</evidence>
<comment type="caution">
    <text evidence="9">The sequence shown here is derived from an EMBL/GenBank/DDBJ whole genome shotgun (WGS) entry which is preliminary data.</text>
</comment>
<evidence type="ECO:0000313" key="10">
    <source>
        <dbReference type="Proteomes" id="UP001478133"/>
    </source>
</evidence>